<evidence type="ECO:0000256" key="3">
    <source>
        <dbReference type="ARBA" id="ARBA00022475"/>
    </source>
</evidence>
<feature type="transmembrane region" description="Helical" evidence="7">
    <location>
        <begin position="310"/>
        <end position="333"/>
    </location>
</feature>
<dbReference type="RefSeq" id="WP_345374886.1">
    <property type="nucleotide sequence ID" value="NZ_BAABJX010000065.1"/>
</dbReference>
<proteinExistence type="inferred from homology"/>
<evidence type="ECO:0000256" key="1">
    <source>
        <dbReference type="ARBA" id="ARBA00004651"/>
    </source>
</evidence>
<dbReference type="PANTHER" id="PTHR33567">
    <property type="entry name" value="CHROMATE ION TRANSPORTER (EUROFUNG)"/>
    <property type="match status" value="1"/>
</dbReference>
<keyword evidence="4 7" id="KW-0812">Transmembrane</keyword>
<evidence type="ECO:0000256" key="5">
    <source>
        <dbReference type="ARBA" id="ARBA00022989"/>
    </source>
</evidence>
<feature type="transmembrane region" description="Helical" evidence="7">
    <location>
        <begin position="362"/>
        <end position="378"/>
    </location>
</feature>
<feature type="transmembrane region" description="Helical" evidence="7">
    <location>
        <begin position="117"/>
        <end position="134"/>
    </location>
</feature>
<dbReference type="InterPro" id="IPR014047">
    <property type="entry name" value="Chr_Tranpt_l_chain"/>
</dbReference>
<comment type="subcellular location">
    <subcellularLocation>
        <location evidence="1">Cell membrane</location>
        <topology evidence="1">Multi-pass membrane protein</topology>
    </subcellularLocation>
</comment>
<comment type="similarity">
    <text evidence="2">Belongs to the chromate ion transporter (CHR) (TC 2.A.51) family.</text>
</comment>
<evidence type="ECO:0000256" key="4">
    <source>
        <dbReference type="ARBA" id="ARBA00022692"/>
    </source>
</evidence>
<dbReference type="NCBIfam" id="TIGR00937">
    <property type="entry name" value="2A51"/>
    <property type="match status" value="1"/>
</dbReference>
<feature type="transmembrane region" description="Helical" evidence="7">
    <location>
        <begin position="277"/>
        <end position="298"/>
    </location>
</feature>
<protein>
    <submittedName>
        <fullName evidence="8">Chromate efflux transporter</fullName>
    </submittedName>
</protein>
<evidence type="ECO:0000256" key="7">
    <source>
        <dbReference type="SAM" id="Phobius"/>
    </source>
</evidence>
<dbReference type="EMBL" id="BAABJX010000065">
    <property type="protein sequence ID" value="GAA4850453.1"/>
    <property type="molecule type" value="Genomic_DNA"/>
</dbReference>
<feature type="transmembrane region" description="Helical" evidence="7">
    <location>
        <begin position="146"/>
        <end position="179"/>
    </location>
</feature>
<comment type="caution">
    <text evidence="8">The sequence shown here is derived from an EMBL/GenBank/DDBJ whole genome shotgun (WGS) entry which is preliminary data.</text>
</comment>
<dbReference type="Proteomes" id="UP001500298">
    <property type="component" value="Unassembled WGS sequence"/>
</dbReference>
<evidence type="ECO:0000256" key="2">
    <source>
        <dbReference type="ARBA" id="ARBA00005262"/>
    </source>
</evidence>
<evidence type="ECO:0000313" key="9">
    <source>
        <dbReference type="Proteomes" id="UP001500298"/>
    </source>
</evidence>
<evidence type="ECO:0000256" key="6">
    <source>
        <dbReference type="ARBA" id="ARBA00023136"/>
    </source>
</evidence>
<feature type="transmembrane region" description="Helical" evidence="7">
    <location>
        <begin position="221"/>
        <end position="239"/>
    </location>
</feature>
<gene>
    <name evidence="8" type="primary">chrA</name>
    <name evidence="8" type="ORF">GCM10023331_38870</name>
</gene>
<keyword evidence="3" id="KW-1003">Cell membrane</keyword>
<dbReference type="PANTHER" id="PTHR33567:SF3">
    <property type="entry name" value="CHROMATE ION TRANSPORTER (EUROFUNG)"/>
    <property type="match status" value="1"/>
</dbReference>
<feature type="transmembrane region" description="Helical" evidence="7">
    <location>
        <begin position="84"/>
        <end position="105"/>
    </location>
</feature>
<reference evidence="9" key="1">
    <citation type="journal article" date="2019" name="Int. J. Syst. Evol. Microbiol.">
        <title>The Global Catalogue of Microorganisms (GCM) 10K type strain sequencing project: providing services to taxonomists for standard genome sequencing and annotation.</title>
        <authorList>
            <consortium name="The Broad Institute Genomics Platform"/>
            <consortium name="The Broad Institute Genome Sequencing Center for Infectious Disease"/>
            <person name="Wu L."/>
            <person name="Ma J."/>
        </authorList>
    </citation>
    <scope>NUCLEOTIDE SEQUENCE [LARGE SCALE GENOMIC DNA]</scope>
    <source>
        <strain evidence="9">JCM 18326</strain>
    </source>
</reference>
<name>A0ABP9DMN2_9BACT</name>
<keyword evidence="9" id="KW-1185">Reference proteome</keyword>
<dbReference type="InterPro" id="IPR003370">
    <property type="entry name" value="Chromate_transpt"/>
</dbReference>
<dbReference type="Pfam" id="PF02417">
    <property type="entry name" value="Chromate_transp"/>
    <property type="match status" value="2"/>
</dbReference>
<organism evidence="8 9">
    <name type="scientific">Algivirga pacifica</name>
    <dbReference type="NCBI Taxonomy" id="1162670"/>
    <lineage>
        <taxon>Bacteria</taxon>
        <taxon>Pseudomonadati</taxon>
        <taxon>Bacteroidota</taxon>
        <taxon>Cytophagia</taxon>
        <taxon>Cytophagales</taxon>
        <taxon>Flammeovirgaceae</taxon>
        <taxon>Algivirga</taxon>
    </lineage>
</organism>
<keyword evidence="5 7" id="KW-1133">Transmembrane helix</keyword>
<keyword evidence="6 7" id="KW-0472">Membrane</keyword>
<evidence type="ECO:0000313" key="8">
    <source>
        <dbReference type="EMBL" id="GAA4850453.1"/>
    </source>
</evidence>
<dbReference type="PIRSF" id="PIRSF004810">
    <property type="entry name" value="ChrA"/>
    <property type="match status" value="1"/>
</dbReference>
<sequence length="379" mass="41202">MKMTNDKNKLIELGKLFFHMGWIAFGGPAAHIAMMEKEIVSKRKWIDSQHFLDLMGATNLIPGPNSTEMVMHCGYERAGWKGMVVAGFSFIFPAVFLTTCLAWLYELYGTLPEATPFIYGIKPAVIAIILSALIKLGKKALKTTELWVLGGLTVVACLLGLHEILAMFLSGIIGGLLYYFRQNKGSLKSISPIFLLLQPLVGGQHEVTLKVFLQFLKISSLLYGGGYVLFAFLDAELVASGWLTRQQLMDAVAVGQFTPGPVLSTAAFVGWQVGGGLWGAIAASIGIFLPSFILVALLNPLMSRIRKIAIISAILDAINAAAVAIIAVVMIHMVEEVLVDWRTITIAALSIIVTQFYKQVNSMYVVLGGSALGYLLMLL</sequence>
<accession>A0ABP9DMN2</accession>
<feature type="transmembrane region" description="Helical" evidence="7">
    <location>
        <begin position="251"/>
        <end position="271"/>
    </location>
</feature>